<gene>
    <name evidence="1" type="ORF">UFOPK3684_00510</name>
</gene>
<protein>
    <submittedName>
        <fullName evidence="1">Unannotated protein</fullName>
    </submittedName>
</protein>
<accession>A0A6J7HPK0</accession>
<dbReference type="EMBL" id="CAFBMZ010000026">
    <property type="protein sequence ID" value="CAB4923117.1"/>
    <property type="molecule type" value="Genomic_DNA"/>
</dbReference>
<evidence type="ECO:0000313" key="1">
    <source>
        <dbReference type="EMBL" id="CAB4923117.1"/>
    </source>
</evidence>
<dbReference type="AlphaFoldDB" id="A0A6J7HPK0"/>
<proteinExistence type="predicted"/>
<reference evidence="1" key="1">
    <citation type="submission" date="2020-05" db="EMBL/GenBank/DDBJ databases">
        <authorList>
            <person name="Chiriac C."/>
            <person name="Salcher M."/>
            <person name="Ghai R."/>
            <person name="Kavagutti S V."/>
        </authorList>
    </citation>
    <scope>NUCLEOTIDE SEQUENCE</scope>
</reference>
<organism evidence="1">
    <name type="scientific">freshwater metagenome</name>
    <dbReference type="NCBI Taxonomy" id="449393"/>
    <lineage>
        <taxon>unclassified sequences</taxon>
        <taxon>metagenomes</taxon>
        <taxon>ecological metagenomes</taxon>
    </lineage>
</organism>
<name>A0A6J7HPK0_9ZZZZ</name>
<sequence>MKRAIAIVLSALMLTPLTAVAMGSGDKYSDAQTGLTYTVYKPSYTVGLTATKFQLLTCGIGTEEWLYAKYGGTKRYIEIMETMSGVKCSDPGLSKLVKTVTINGAKAKLYVYCDPSKPTSYKKCSTSDIARLGGYFIFTNKAGKNLKKTEIQVQAIGGITYAQLLAVAKSLKTVSPSGTSLQVLPPIMIDPATTTQLSVSVGDMVVFSVDDPEKWSAVVEDAAIAQFIAGGDQGTYTTNPALKTLKAGVTTVHVVHGTETFEIELSVNP</sequence>